<gene>
    <name evidence="3" type="ORF">GCM10023336_45410</name>
</gene>
<dbReference type="InterPro" id="IPR002559">
    <property type="entry name" value="Transposase_11"/>
</dbReference>
<sequence length="103" mass="11080">MAGFGRLHGRASPPARRRGPKKGVLDPALGRSRGGLTTKIHLACDALGRPLGFVLTSGNVNDCTRFTEVMEAIRVPRIGPGRPRTRPVHVLGDKGYSSRAIRI</sequence>
<feature type="domain" description="Transposase IS4-like" evidence="2">
    <location>
        <begin position="32"/>
        <end position="102"/>
    </location>
</feature>
<dbReference type="EMBL" id="BAABKC010000067">
    <property type="protein sequence ID" value="GAA5064901.1"/>
    <property type="molecule type" value="Genomic_DNA"/>
</dbReference>
<proteinExistence type="predicted"/>
<protein>
    <recommendedName>
        <fullName evidence="2">Transposase IS4-like domain-containing protein</fullName>
    </recommendedName>
</protein>
<organism evidence="3 4">
    <name type="scientific">Streptomyces similanensis</name>
    <dbReference type="NCBI Taxonomy" id="1274988"/>
    <lineage>
        <taxon>Bacteria</taxon>
        <taxon>Bacillati</taxon>
        <taxon>Actinomycetota</taxon>
        <taxon>Actinomycetes</taxon>
        <taxon>Kitasatosporales</taxon>
        <taxon>Streptomycetaceae</taxon>
        <taxon>Streptomyces</taxon>
    </lineage>
</organism>
<name>A0ABP9KVZ0_9ACTN</name>
<keyword evidence="4" id="KW-1185">Reference proteome</keyword>
<evidence type="ECO:0000259" key="2">
    <source>
        <dbReference type="Pfam" id="PF01609"/>
    </source>
</evidence>
<evidence type="ECO:0000313" key="3">
    <source>
        <dbReference type="EMBL" id="GAA5064901.1"/>
    </source>
</evidence>
<feature type="region of interest" description="Disordered" evidence="1">
    <location>
        <begin position="1"/>
        <end position="33"/>
    </location>
</feature>
<dbReference type="Pfam" id="PF01609">
    <property type="entry name" value="DDE_Tnp_1"/>
    <property type="match status" value="1"/>
</dbReference>
<evidence type="ECO:0000313" key="4">
    <source>
        <dbReference type="Proteomes" id="UP001500124"/>
    </source>
</evidence>
<comment type="caution">
    <text evidence="3">The sequence shown here is derived from an EMBL/GenBank/DDBJ whole genome shotgun (WGS) entry which is preliminary data.</text>
</comment>
<evidence type="ECO:0000256" key="1">
    <source>
        <dbReference type="SAM" id="MobiDB-lite"/>
    </source>
</evidence>
<accession>A0ABP9KVZ0</accession>
<reference evidence="4" key="1">
    <citation type="journal article" date="2019" name="Int. J. Syst. Evol. Microbiol.">
        <title>The Global Catalogue of Microorganisms (GCM) 10K type strain sequencing project: providing services to taxonomists for standard genome sequencing and annotation.</title>
        <authorList>
            <consortium name="The Broad Institute Genomics Platform"/>
            <consortium name="The Broad Institute Genome Sequencing Center for Infectious Disease"/>
            <person name="Wu L."/>
            <person name="Ma J."/>
        </authorList>
    </citation>
    <scope>NUCLEOTIDE SEQUENCE [LARGE SCALE GENOMIC DNA]</scope>
    <source>
        <strain evidence="4">JCM 18410</strain>
    </source>
</reference>
<dbReference type="Proteomes" id="UP001500124">
    <property type="component" value="Unassembled WGS sequence"/>
</dbReference>